<protein>
    <recommendedName>
        <fullName evidence="2">SWIM-type domain-containing protein</fullName>
    </recommendedName>
</protein>
<feature type="domain" description="SWIM-type" evidence="2">
    <location>
        <begin position="55"/>
        <end position="91"/>
    </location>
</feature>
<evidence type="ECO:0000313" key="4">
    <source>
        <dbReference type="Proteomes" id="UP000319557"/>
    </source>
</evidence>
<dbReference type="Proteomes" id="UP000319557">
    <property type="component" value="Chromosome"/>
</dbReference>
<dbReference type="EMBL" id="CP036261">
    <property type="protein sequence ID" value="QDS89699.1"/>
    <property type="molecule type" value="Genomic_DNA"/>
</dbReference>
<keyword evidence="1" id="KW-0862">Zinc</keyword>
<evidence type="ECO:0000256" key="1">
    <source>
        <dbReference type="PROSITE-ProRule" id="PRU00325"/>
    </source>
</evidence>
<gene>
    <name evidence="3" type="ORF">EC9_38990</name>
</gene>
<dbReference type="KEGG" id="ruv:EC9_38990"/>
<dbReference type="PROSITE" id="PS50966">
    <property type="entry name" value="ZF_SWIM"/>
    <property type="match status" value="1"/>
</dbReference>
<dbReference type="GO" id="GO:0008270">
    <property type="term" value="F:zinc ion binding"/>
    <property type="evidence" value="ECO:0007669"/>
    <property type="project" value="UniProtKB-KW"/>
</dbReference>
<reference evidence="3 4" key="1">
    <citation type="submission" date="2019-02" db="EMBL/GenBank/DDBJ databases">
        <title>Deep-cultivation of Planctomycetes and their phenomic and genomic characterization uncovers novel biology.</title>
        <authorList>
            <person name="Wiegand S."/>
            <person name="Jogler M."/>
            <person name="Boedeker C."/>
            <person name="Pinto D."/>
            <person name="Vollmers J."/>
            <person name="Rivas-Marin E."/>
            <person name="Kohn T."/>
            <person name="Peeters S.H."/>
            <person name="Heuer A."/>
            <person name="Rast P."/>
            <person name="Oberbeckmann S."/>
            <person name="Bunk B."/>
            <person name="Jeske O."/>
            <person name="Meyerdierks A."/>
            <person name="Storesund J.E."/>
            <person name="Kallscheuer N."/>
            <person name="Luecker S."/>
            <person name="Lage O.M."/>
            <person name="Pohl T."/>
            <person name="Merkel B.J."/>
            <person name="Hornburger P."/>
            <person name="Mueller R.-W."/>
            <person name="Bruemmer F."/>
            <person name="Labrenz M."/>
            <person name="Spormann A.M."/>
            <person name="Op den Camp H."/>
            <person name="Overmann J."/>
            <person name="Amann R."/>
            <person name="Jetten M.S.M."/>
            <person name="Mascher T."/>
            <person name="Medema M.H."/>
            <person name="Devos D.P."/>
            <person name="Kaster A.-K."/>
            <person name="Ovreas L."/>
            <person name="Rohde M."/>
            <person name="Galperin M.Y."/>
            <person name="Jogler C."/>
        </authorList>
    </citation>
    <scope>NUCLEOTIDE SEQUENCE [LARGE SCALE GENOMIC DNA]</scope>
    <source>
        <strain evidence="3 4">EC9</strain>
    </source>
</reference>
<dbReference type="Pfam" id="PF04434">
    <property type="entry name" value="SWIM"/>
    <property type="match status" value="1"/>
</dbReference>
<dbReference type="InterPro" id="IPR007527">
    <property type="entry name" value="Znf_SWIM"/>
</dbReference>
<evidence type="ECO:0000259" key="2">
    <source>
        <dbReference type="PROSITE" id="PS50966"/>
    </source>
</evidence>
<accession>A0A517M4A0</accession>
<dbReference type="AlphaFoldDB" id="A0A517M4A0"/>
<proteinExistence type="predicted"/>
<name>A0A517M4A0_9BACT</name>
<sequence length="484" mass="53877">MISIDQAFVDSEAPNSNAISNGRGLLVKGKFVALHKSDDDTILFGECSGSGRTNYHCSCDFITPGKVTYRCSCPSRQFPCKHCIGLMYAFTDGNPFTVASVPEDLAAKREKLEQRVEKKKTDATKPRKVNKSALKKKIQAQLDGLTLLEQLTHELIRTGMGNTNAKTAKNIEQQAKQLGNAYLPGAQSALHSYTKLFTADDGDFDSAVAPQQREAIYSQALDQLTQLNALIKNGRSYLNDRLADPELATDTQSTIAAWLGHAWQLRELKEAGLVQENAELIQLAFNSYDDIARRELVDTGIWMNLGDGRIGLTQNFRPYKALKYVKAEDSFFRIAQVPELCLYPGDINPRIRWDAIAPRPVEASDLQAVRQHAHSNFAEILKTIKTHLKSPLADRRPIVALNYAQIGKVGDDLVVEDAAKTRIVFTETGQAEEPASCHLLQLLPPEMFQNQTLIGRFHHDLQARTLRVKPLSIVTASQVFRLTF</sequence>
<keyword evidence="1" id="KW-0863">Zinc-finger</keyword>
<keyword evidence="4" id="KW-1185">Reference proteome</keyword>
<keyword evidence="1" id="KW-0479">Metal-binding</keyword>
<organism evidence="3 4">
    <name type="scientific">Rosistilla ulvae</name>
    <dbReference type="NCBI Taxonomy" id="1930277"/>
    <lineage>
        <taxon>Bacteria</taxon>
        <taxon>Pseudomonadati</taxon>
        <taxon>Planctomycetota</taxon>
        <taxon>Planctomycetia</taxon>
        <taxon>Pirellulales</taxon>
        <taxon>Pirellulaceae</taxon>
        <taxon>Rosistilla</taxon>
    </lineage>
</organism>
<evidence type="ECO:0000313" key="3">
    <source>
        <dbReference type="EMBL" id="QDS89699.1"/>
    </source>
</evidence>
<dbReference type="RefSeq" id="WP_246105763.1">
    <property type="nucleotide sequence ID" value="NZ_CP036261.1"/>
</dbReference>